<proteinExistence type="predicted"/>
<dbReference type="RefSeq" id="XP_033686115.1">
    <property type="nucleotide sequence ID" value="XM_033821457.1"/>
</dbReference>
<dbReference type="SUPFAM" id="SSF101690">
    <property type="entry name" value="PAZ domain"/>
    <property type="match status" value="1"/>
</dbReference>
<dbReference type="OrthoDB" id="10252740at2759"/>
<name>A0A6A6IL07_9PLEO</name>
<evidence type="ECO:0000313" key="1">
    <source>
        <dbReference type="EMBL" id="KAF2251111.1"/>
    </source>
</evidence>
<dbReference type="AlphaFoldDB" id="A0A6A6IL07"/>
<dbReference type="Proteomes" id="UP000800094">
    <property type="component" value="Unassembled WGS sequence"/>
</dbReference>
<dbReference type="EMBL" id="ML987193">
    <property type="protein sequence ID" value="KAF2251111.1"/>
    <property type="molecule type" value="Genomic_DNA"/>
</dbReference>
<reference evidence="1" key="1">
    <citation type="journal article" date="2020" name="Stud. Mycol.">
        <title>101 Dothideomycetes genomes: a test case for predicting lifestyles and emergence of pathogens.</title>
        <authorList>
            <person name="Haridas S."/>
            <person name="Albert R."/>
            <person name="Binder M."/>
            <person name="Bloem J."/>
            <person name="Labutti K."/>
            <person name="Salamov A."/>
            <person name="Andreopoulos B."/>
            <person name="Baker S."/>
            <person name="Barry K."/>
            <person name="Bills G."/>
            <person name="Bluhm B."/>
            <person name="Cannon C."/>
            <person name="Castanera R."/>
            <person name="Culley D."/>
            <person name="Daum C."/>
            <person name="Ezra D."/>
            <person name="Gonzalez J."/>
            <person name="Henrissat B."/>
            <person name="Kuo A."/>
            <person name="Liang C."/>
            <person name="Lipzen A."/>
            <person name="Lutzoni F."/>
            <person name="Magnuson J."/>
            <person name="Mondo S."/>
            <person name="Nolan M."/>
            <person name="Ohm R."/>
            <person name="Pangilinan J."/>
            <person name="Park H.-J."/>
            <person name="Ramirez L."/>
            <person name="Alfaro M."/>
            <person name="Sun H."/>
            <person name="Tritt A."/>
            <person name="Yoshinaga Y."/>
            <person name="Zwiers L.-H."/>
            <person name="Turgeon B."/>
            <person name="Goodwin S."/>
            <person name="Spatafora J."/>
            <person name="Crous P."/>
            <person name="Grigoriev I."/>
        </authorList>
    </citation>
    <scope>NUCLEOTIDE SEQUENCE</scope>
    <source>
        <strain evidence="1">CBS 122368</strain>
    </source>
</reference>
<accession>A0A6A6IL07</accession>
<protein>
    <submittedName>
        <fullName evidence="1">Uncharacterized protein</fullName>
    </submittedName>
</protein>
<organism evidence="1 2">
    <name type="scientific">Trematosphaeria pertusa</name>
    <dbReference type="NCBI Taxonomy" id="390896"/>
    <lineage>
        <taxon>Eukaryota</taxon>
        <taxon>Fungi</taxon>
        <taxon>Dikarya</taxon>
        <taxon>Ascomycota</taxon>
        <taxon>Pezizomycotina</taxon>
        <taxon>Dothideomycetes</taxon>
        <taxon>Pleosporomycetidae</taxon>
        <taxon>Pleosporales</taxon>
        <taxon>Massarineae</taxon>
        <taxon>Trematosphaeriaceae</taxon>
        <taxon>Trematosphaeria</taxon>
    </lineage>
</organism>
<dbReference type="InterPro" id="IPR036085">
    <property type="entry name" value="PAZ_dom_sf"/>
</dbReference>
<dbReference type="GeneID" id="54574787"/>
<evidence type="ECO:0000313" key="2">
    <source>
        <dbReference type="Proteomes" id="UP000800094"/>
    </source>
</evidence>
<keyword evidence="2" id="KW-1185">Reference proteome</keyword>
<gene>
    <name evidence="1" type="ORF">BU26DRAFT_276405</name>
</gene>
<sequence length="144" mass="15783">MRKQTLEGAIWIPACLLEIVPNQPMTAPLQPRHTSEMIRYALRYPAANAALIDQEGLELLGLKAPAVQGSNRDLSSLGFRVGQKLISFAAKSLQVPWILHAPPPPETQSSARRGQASQVWFGQKCIQQKPRGTSRTSPSLIHAP</sequence>